<protein>
    <submittedName>
        <fullName evidence="1">Uncharacterized protein</fullName>
    </submittedName>
</protein>
<evidence type="ECO:0000313" key="1">
    <source>
        <dbReference type="EMBL" id="SEM62848.1"/>
    </source>
</evidence>
<dbReference type="OrthoDB" id="7586041at2"/>
<evidence type="ECO:0000313" key="2">
    <source>
        <dbReference type="Proteomes" id="UP000199206"/>
    </source>
</evidence>
<gene>
    <name evidence="1" type="ORF">SAMN05192583_0889</name>
</gene>
<reference evidence="2" key="1">
    <citation type="submission" date="2016-10" db="EMBL/GenBank/DDBJ databases">
        <authorList>
            <person name="Varghese N."/>
            <person name="Submissions S."/>
        </authorList>
    </citation>
    <scope>NUCLEOTIDE SEQUENCE [LARGE SCALE GENOMIC DNA]</scope>
    <source>
        <strain evidence="2">S6-262</strain>
    </source>
</reference>
<dbReference type="EMBL" id="FOCF01000001">
    <property type="protein sequence ID" value="SEM62848.1"/>
    <property type="molecule type" value="Genomic_DNA"/>
</dbReference>
<sequence>MAKTAAPALPAPPSYVISGGLPDDIARNIRVVDASTGETIPQVIEADAGAGTVRRYDVQDGNLVREKDAFKIVEEERKIRMEWIEPPVVEPVEGEAEVTDQ</sequence>
<dbReference type="AlphaFoldDB" id="A0A1H7ZZ36"/>
<keyword evidence="2" id="KW-1185">Reference proteome</keyword>
<dbReference type="RefSeq" id="WP_093664172.1">
    <property type="nucleotide sequence ID" value="NZ_FOCF01000001.1"/>
</dbReference>
<name>A0A1H7ZZ36_9SPHN</name>
<accession>A0A1H7ZZ36</accession>
<dbReference type="STRING" id="1166340.SAMN05192583_0889"/>
<proteinExistence type="predicted"/>
<organism evidence="1 2">
    <name type="scientific">Sphingomonas gellani</name>
    <dbReference type="NCBI Taxonomy" id="1166340"/>
    <lineage>
        <taxon>Bacteria</taxon>
        <taxon>Pseudomonadati</taxon>
        <taxon>Pseudomonadota</taxon>
        <taxon>Alphaproteobacteria</taxon>
        <taxon>Sphingomonadales</taxon>
        <taxon>Sphingomonadaceae</taxon>
        <taxon>Sphingomonas</taxon>
    </lineage>
</organism>
<dbReference type="Proteomes" id="UP000199206">
    <property type="component" value="Unassembled WGS sequence"/>
</dbReference>